<dbReference type="Proteomes" id="UP000280455">
    <property type="component" value="Chromosome"/>
</dbReference>
<organism evidence="1 2">
    <name type="scientific">Pseudomonas chlororaphis subsp. aureofaciens</name>
    <dbReference type="NCBI Taxonomy" id="587851"/>
    <lineage>
        <taxon>Bacteria</taxon>
        <taxon>Pseudomonadati</taxon>
        <taxon>Pseudomonadota</taxon>
        <taxon>Gammaproteobacteria</taxon>
        <taxon>Pseudomonadales</taxon>
        <taxon>Pseudomonadaceae</taxon>
        <taxon>Pseudomonas</taxon>
    </lineage>
</organism>
<dbReference type="PIRSF" id="PIRSF029287">
    <property type="entry name" value="UCP029287"/>
    <property type="match status" value="1"/>
</dbReference>
<accession>A0AAD1E6U8</accession>
<dbReference type="NCBIfam" id="TIGR03373">
    <property type="entry name" value="VI_minor_4"/>
    <property type="match status" value="1"/>
</dbReference>
<dbReference type="AlphaFoldDB" id="A0AAD1E6U8"/>
<reference evidence="1 2" key="1">
    <citation type="submission" date="2018-03" db="EMBL/GenBank/DDBJ databases">
        <title>Diversity of phytobeneficial traits revealed by whole-genome analysis of worldwide-isolated phenazine-producing Pseudomonas spp.</title>
        <authorList>
            <person name="Biessy A."/>
            <person name="Novinscak A."/>
            <person name="Blom J."/>
            <person name="Leger G."/>
            <person name="Thomashow L.S."/>
            <person name="Cazorla F.M."/>
            <person name="Josic D."/>
            <person name="Filion M."/>
        </authorList>
    </citation>
    <scope>NUCLEOTIDE SEQUENCE [LARGE SCALE GENOMIC DNA]</scope>
    <source>
        <strain evidence="1 2">ChPhzS24</strain>
    </source>
</reference>
<evidence type="ECO:0000313" key="2">
    <source>
        <dbReference type="Proteomes" id="UP000280455"/>
    </source>
</evidence>
<dbReference type="EMBL" id="CP027750">
    <property type="protein sequence ID" value="AZE30468.1"/>
    <property type="molecule type" value="Genomic_DNA"/>
</dbReference>
<evidence type="ECO:0000313" key="1">
    <source>
        <dbReference type="EMBL" id="AZE30468.1"/>
    </source>
</evidence>
<gene>
    <name evidence="1" type="ORF">C4K07_3685</name>
</gene>
<dbReference type="InterPro" id="IPR017748">
    <property type="entry name" value="TagF"/>
</dbReference>
<dbReference type="Gene3D" id="3.40.1730.10">
    <property type="entry name" value="pa0076 domain"/>
    <property type="match status" value="1"/>
</dbReference>
<protein>
    <submittedName>
        <fullName evidence="1">Protein phosphatase ImpM</fullName>
    </submittedName>
</protein>
<dbReference type="RefSeq" id="WP_041989564.1">
    <property type="nucleotide sequence ID" value="NZ_CP027720.1"/>
</dbReference>
<sequence>MSSPGFYGKLAGRGDFIHRGLSPSFIERWDAWLSAGMATSQAALGAAWLDAYLVSPLWRFAVAPGLLGNEAVVGVMMPSVDRVGRYFPLTIALQLAAETDLGALVAGPDDWFEAAEALLLSTLEPEADVEAFEAAVPALGSPVCSAQMLCMPALEGQMRFAATTAAARGAVLLQHACEGASLWWGKGSGRVAAGLLRCQGLPAAQDFSGFLLGEGGCASLAQTVQFDFGS</sequence>
<dbReference type="Pfam" id="PF09867">
    <property type="entry name" value="TagF_N"/>
    <property type="match status" value="1"/>
</dbReference>
<name>A0AAD1E6U8_9PSED</name>
<dbReference type="InterPro" id="IPR038225">
    <property type="entry name" value="TagF_sf"/>
</dbReference>
<proteinExistence type="predicted"/>